<dbReference type="EMBL" id="LNFP01000422">
    <property type="protein sequence ID" value="KUF93011.1"/>
    <property type="molecule type" value="Genomic_DNA"/>
</dbReference>
<organism evidence="2 3">
    <name type="scientific">Phytophthora nicotianae</name>
    <name type="common">Potato buckeye rot agent</name>
    <name type="synonym">Phytophthora parasitica</name>
    <dbReference type="NCBI Taxonomy" id="4792"/>
    <lineage>
        <taxon>Eukaryota</taxon>
        <taxon>Sar</taxon>
        <taxon>Stramenopiles</taxon>
        <taxon>Oomycota</taxon>
        <taxon>Peronosporomycetes</taxon>
        <taxon>Peronosporales</taxon>
        <taxon>Peronosporaceae</taxon>
        <taxon>Phytophthora</taxon>
    </lineage>
</organism>
<sequence length="108" mass="12242">MSRGDTEIAMAALNQPSLRIRASLLSNMCAEPPAKSYPHKSRNVRSGDPHRHAKPAVLENEEMEDASDHETPTSLLLHKTNQVPQISTVRRKRWLRPRAPSSRLRRSI</sequence>
<feature type="compositionally biased region" description="Polar residues" evidence="1">
    <location>
        <begin position="79"/>
        <end position="88"/>
    </location>
</feature>
<gene>
    <name evidence="2" type="ORF">AM588_10006400</name>
</gene>
<comment type="caution">
    <text evidence="2">The sequence shown here is derived from an EMBL/GenBank/DDBJ whole genome shotgun (WGS) entry which is preliminary data.</text>
</comment>
<feature type="region of interest" description="Disordered" evidence="1">
    <location>
        <begin position="31"/>
        <end position="108"/>
    </location>
</feature>
<evidence type="ECO:0000256" key="1">
    <source>
        <dbReference type="SAM" id="MobiDB-lite"/>
    </source>
</evidence>
<evidence type="ECO:0000313" key="3">
    <source>
        <dbReference type="Proteomes" id="UP000054636"/>
    </source>
</evidence>
<accession>A0A0W8D9G3</accession>
<name>A0A0W8D9G3_PHYNI</name>
<reference evidence="2 3" key="1">
    <citation type="submission" date="2015-11" db="EMBL/GenBank/DDBJ databases">
        <title>Genomes and virulence difference between two physiological races of Phytophthora nicotianae.</title>
        <authorList>
            <person name="Liu H."/>
            <person name="Ma X."/>
            <person name="Yu H."/>
            <person name="Fang D."/>
            <person name="Li Y."/>
            <person name="Wang X."/>
            <person name="Wang W."/>
            <person name="Dong Y."/>
            <person name="Xiao B."/>
        </authorList>
    </citation>
    <scope>NUCLEOTIDE SEQUENCE [LARGE SCALE GENOMIC DNA]</scope>
    <source>
        <strain evidence="3">race 1</strain>
    </source>
</reference>
<protein>
    <submittedName>
        <fullName evidence="2">Uncharacterized protein</fullName>
    </submittedName>
</protein>
<proteinExistence type="predicted"/>
<dbReference type="Proteomes" id="UP000054636">
    <property type="component" value="Unassembled WGS sequence"/>
</dbReference>
<dbReference type="AlphaFoldDB" id="A0A0W8D9G3"/>
<evidence type="ECO:0000313" key="2">
    <source>
        <dbReference type="EMBL" id="KUF93011.1"/>
    </source>
</evidence>